<evidence type="ECO:0000256" key="1">
    <source>
        <dbReference type="SAM" id="MobiDB-lite"/>
    </source>
</evidence>
<gene>
    <name evidence="3" type="ORF">RGQ29_020482</name>
</gene>
<feature type="compositionally biased region" description="Acidic residues" evidence="1">
    <location>
        <begin position="47"/>
        <end position="61"/>
    </location>
</feature>
<organism evidence="3 4">
    <name type="scientific">Quercus rubra</name>
    <name type="common">Northern red oak</name>
    <name type="synonym">Quercus borealis</name>
    <dbReference type="NCBI Taxonomy" id="3512"/>
    <lineage>
        <taxon>Eukaryota</taxon>
        <taxon>Viridiplantae</taxon>
        <taxon>Streptophyta</taxon>
        <taxon>Embryophyta</taxon>
        <taxon>Tracheophyta</taxon>
        <taxon>Spermatophyta</taxon>
        <taxon>Magnoliopsida</taxon>
        <taxon>eudicotyledons</taxon>
        <taxon>Gunneridae</taxon>
        <taxon>Pentapetalae</taxon>
        <taxon>rosids</taxon>
        <taxon>fabids</taxon>
        <taxon>Fagales</taxon>
        <taxon>Fagaceae</taxon>
        <taxon>Quercus</taxon>
    </lineage>
</organism>
<comment type="caution">
    <text evidence="3">The sequence shown here is derived from an EMBL/GenBank/DDBJ whole genome shotgun (WGS) entry which is preliminary data.</text>
</comment>
<sequence>MGCATENEQLNQRENESYCNSAATGDQFEVDGVSDKFQKFKDTSSITDDESDSDGLSDIDDVEIDGYLNNDKETRYKTIIWEEMNKEYLEEQEAVAAAKMDASQIDLENCSDELQAAHELAAAATAAVAKSRKERKRKQDLNANPAQTAAEAAHQMPIKKRLSSKINYDVLETLFANDPPSDSNRKAKASNGDGSDGEKEHDRDTTDNYEELGQGYEDMEQEDARRIYSNGLHYENKEDFDDYNYDNGDDEYY</sequence>
<feature type="compositionally biased region" description="Acidic residues" evidence="1">
    <location>
        <begin position="238"/>
        <end position="253"/>
    </location>
</feature>
<dbReference type="Pfam" id="PF07741">
    <property type="entry name" value="BRF1"/>
    <property type="match status" value="1"/>
</dbReference>
<evidence type="ECO:0000313" key="3">
    <source>
        <dbReference type="EMBL" id="KAK4589921.1"/>
    </source>
</evidence>
<feature type="compositionally biased region" description="Low complexity" evidence="1">
    <location>
        <begin position="143"/>
        <end position="153"/>
    </location>
</feature>
<feature type="region of interest" description="Disordered" evidence="1">
    <location>
        <begin position="41"/>
        <end position="61"/>
    </location>
</feature>
<feature type="compositionally biased region" description="Basic and acidic residues" evidence="1">
    <location>
        <begin position="196"/>
        <end position="206"/>
    </location>
</feature>
<evidence type="ECO:0000259" key="2">
    <source>
        <dbReference type="Pfam" id="PF07741"/>
    </source>
</evidence>
<feature type="region of interest" description="Disordered" evidence="1">
    <location>
        <begin position="128"/>
        <end position="157"/>
    </location>
</feature>
<feature type="domain" description="Brf1 TBP-binding" evidence="2">
    <location>
        <begin position="57"/>
        <end position="175"/>
    </location>
</feature>
<dbReference type="EMBL" id="JAXUIC010000005">
    <property type="protein sequence ID" value="KAK4589921.1"/>
    <property type="molecule type" value="Genomic_DNA"/>
</dbReference>
<protein>
    <recommendedName>
        <fullName evidence="2">Brf1 TBP-binding domain-containing protein</fullName>
    </recommendedName>
</protein>
<dbReference type="Gene3D" id="1.20.5.650">
    <property type="entry name" value="Single helix bin"/>
    <property type="match status" value="1"/>
</dbReference>
<dbReference type="AlphaFoldDB" id="A0AAN7FGC9"/>
<evidence type="ECO:0000313" key="4">
    <source>
        <dbReference type="Proteomes" id="UP001324115"/>
    </source>
</evidence>
<proteinExistence type="predicted"/>
<feature type="region of interest" description="Disordered" evidence="1">
    <location>
        <begin position="175"/>
        <end position="253"/>
    </location>
</feature>
<dbReference type="InterPro" id="IPR011665">
    <property type="entry name" value="BRF1_TBP-bd_dom"/>
</dbReference>
<reference evidence="3 4" key="1">
    <citation type="journal article" date="2023" name="G3 (Bethesda)">
        <title>A haplotype-resolved chromosome-scale genome for Quercus rubra L. provides insights into the genetics of adaptive traits for red oak species.</title>
        <authorList>
            <person name="Kapoor B."/>
            <person name="Jenkins J."/>
            <person name="Schmutz J."/>
            <person name="Zhebentyayeva T."/>
            <person name="Kuelheim C."/>
            <person name="Coggeshall M."/>
            <person name="Heim C."/>
            <person name="Lasky J.R."/>
            <person name="Leites L."/>
            <person name="Islam-Faridi N."/>
            <person name="Romero-Severson J."/>
            <person name="DeLeo V.L."/>
            <person name="Lucas S.M."/>
            <person name="Lazic D."/>
            <person name="Gailing O."/>
            <person name="Carlson J."/>
            <person name="Staton M."/>
        </authorList>
    </citation>
    <scope>NUCLEOTIDE SEQUENCE [LARGE SCALE GENOMIC DNA]</scope>
    <source>
        <strain evidence="3">Pseudo-F2</strain>
    </source>
</reference>
<accession>A0AAN7FGC9</accession>
<keyword evidence="4" id="KW-1185">Reference proteome</keyword>
<dbReference type="Proteomes" id="UP001324115">
    <property type="component" value="Unassembled WGS sequence"/>
</dbReference>
<name>A0AAN7FGC9_QUERU</name>